<accession>A0ACB8YCH1</accession>
<dbReference type="EMBL" id="CM042045">
    <property type="protein sequence ID" value="KAI3683063.1"/>
    <property type="molecule type" value="Genomic_DNA"/>
</dbReference>
<comment type="caution">
    <text evidence="1">The sequence shown here is derived from an EMBL/GenBank/DDBJ whole genome shotgun (WGS) entry which is preliminary data.</text>
</comment>
<proteinExistence type="predicted"/>
<name>A0ACB8YCH1_9ASTR</name>
<reference evidence="1 2" key="2">
    <citation type="journal article" date="2022" name="Mol. Ecol. Resour.">
        <title>The genomes of chicory, endive, great burdock and yacon provide insights into Asteraceae paleo-polyploidization history and plant inulin production.</title>
        <authorList>
            <person name="Fan W."/>
            <person name="Wang S."/>
            <person name="Wang H."/>
            <person name="Wang A."/>
            <person name="Jiang F."/>
            <person name="Liu H."/>
            <person name="Zhao H."/>
            <person name="Xu D."/>
            <person name="Zhang Y."/>
        </authorList>
    </citation>
    <scope>NUCLEOTIDE SEQUENCE [LARGE SCALE GENOMIC DNA]</scope>
    <source>
        <strain evidence="2">cv. Yunnan</strain>
        <tissue evidence="1">Leaves</tissue>
    </source>
</reference>
<evidence type="ECO:0000313" key="1">
    <source>
        <dbReference type="EMBL" id="KAI3683063.1"/>
    </source>
</evidence>
<gene>
    <name evidence="1" type="ORF">L1987_83562</name>
</gene>
<evidence type="ECO:0000313" key="2">
    <source>
        <dbReference type="Proteomes" id="UP001056120"/>
    </source>
</evidence>
<keyword evidence="2" id="KW-1185">Reference proteome</keyword>
<sequence length="265" mass="30079">MEAKLFWCFVVVLHLFTVAPFCYVSRSRLPVKSIKSPDGDIIDCVHISRQPAFSHPALKNHTIKMRPSYYPIEVSSMMNASKVSQEQLVQLWHSNGKCPKGTIPIIRTKNDDPLRANSVKKSSFVVQPSFVDYVHLGHEFYGAKATKNVWNPKVQERDEFSLAQLWLLAGSYSDMNTIEAGWQTLCVFVTSNQDPKEGDWWMHGEVLGYWPASVFTHLSESASMVYWGGEIINNNTHGHHTSTQMGSGHFPEEGFRKASYIKNIQ</sequence>
<reference evidence="2" key="1">
    <citation type="journal article" date="2022" name="Mol. Ecol. Resour.">
        <title>The genomes of chicory, endive, great burdock and yacon provide insights into Asteraceae palaeo-polyploidization history and plant inulin production.</title>
        <authorList>
            <person name="Fan W."/>
            <person name="Wang S."/>
            <person name="Wang H."/>
            <person name="Wang A."/>
            <person name="Jiang F."/>
            <person name="Liu H."/>
            <person name="Zhao H."/>
            <person name="Xu D."/>
            <person name="Zhang Y."/>
        </authorList>
    </citation>
    <scope>NUCLEOTIDE SEQUENCE [LARGE SCALE GENOMIC DNA]</scope>
    <source>
        <strain evidence="2">cv. Yunnan</strain>
    </source>
</reference>
<protein>
    <submittedName>
        <fullName evidence="1">Uncharacterized protein</fullName>
    </submittedName>
</protein>
<dbReference type="Proteomes" id="UP001056120">
    <property type="component" value="Linkage Group LG28"/>
</dbReference>
<organism evidence="1 2">
    <name type="scientific">Smallanthus sonchifolius</name>
    <dbReference type="NCBI Taxonomy" id="185202"/>
    <lineage>
        <taxon>Eukaryota</taxon>
        <taxon>Viridiplantae</taxon>
        <taxon>Streptophyta</taxon>
        <taxon>Embryophyta</taxon>
        <taxon>Tracheophyta</taxon>
        <taxon>Spermatophyta</taxon>
        <taxon>Magnoliopsida</taxon>
        <taxon>eudicotyledons</taxon>
        <taxon>Gunneridae</taxon>
        <taxon>Pentapetalae</taxon>
        <taxon>asterids</taxon>
        <taxon>campanulids</taxon>
        <taxon>Asterales</taxon>
        <taxon>Asteraceae</taxon>
        <taxon>Asteroideae</taxon>
        <taxon>Heliantheae alliance</taxon>
        <taxon>Millerieae</taxon>
        <taxon>Smallanthus</taxon>
    </lineage>
</organism>